<dbReference type="InterPro" id="IPR027417">
    <property type="entry name" value="P-loop_NTPase"/>
</dbReference>
<evidence type="ECO:0000313" key="9">
    <source>
        <dbReference type="Proteomes" id="UP001244564"/>
    </source>
</evidence>
<comment type="subcellular location">
    <subcellularLocation>
        <location evidence="1">Cell membrane</location>
        <topology evidence="1">Multi-pass membrane protein</topology>
    </subcellularLocation>
</comment>
<reference evidence="8 9" key="1">
    <citation type="submission" date="2023-04" db="EMBL/GenBank/DDBJ databases">
        <title>Genomic of Lysinibacillus capsici TSBLM.</title>
        <authorList>
            <person name="Hu X.S."/>
            <person name="Yu C.H."/>
        </authorList>
    </citation>
    <scope>NUCLEOTIDE SEQUENCE [LARGE SCALE GENOMIC DNA]</scope>
    <source>
        <strain evidence="8 9">TSBLM</strain>
    </source>
</reference>
<dbReference type="RefSeq" id="WP_004230930.1">
    <property type="nucleotide sequence ID" value="NZ_CP122283.1"/>
</dbReference>
<evidence type="ECO:0000256" key="3">
    <source>
        <dbReference type="ARBA" id="ARBA00022475"/>
    </source>
</evidence>
<evidence type="ECO:0000256" key="1">
    <source>
        <dbReference type="ARBA" id="ARBA00004651"/>
    </source>
</evidence>
<dbReference type="InterPro" id="IPR032689">
    <property type="entry name" value="TraG-D_C"/>
</dbReference>
<keyword evidence="3" id="KW-1003">Cell membrane</keyword>
<gene>
    <name evidence="8" type="ORF">QBO96_01910</name>
</gene>
<dbReference type="Pfam" id="PF12696">
    <property type="entry name" value="TraG-D_C"/>
    <property type="match status" value="1"/>
</dbReference>
<evidence type="ECO:0000256" key="6">
    <source>
        <dbReference type="ARBA" id="ARBA00023136"/>
    </source>
</evidence>
<dbReference type="InterPro" id="IPR003688">
    <property type="entry name" value="TraG/VirD4"/>
</dbReference>
<comment type="similarity">
    <text evidence="2">Belongs to the VirD4/TraG family.</text>
</comment>
<proteinExistence type="inferred from homology"/>
<keyword evidence="6" id="KW-0472">Membrane</keyword>
<dbReference type="EMBL" id="CP122283">
    <property type="protein sequence ID" value="WGF39039.1"/>
    <property type="molecule type" value="Genomic_DNA"/>
</dbReference>
<dbReference type="Proteomes" id="UP001244564">
    <property type="component" value="Chromosome"/>
</dbReference>
<dbReference type="PANTHER" id="PTHR37937">
    <property type="entry name" value="CONJUGATIVE TRANSFER: DNA TRANSPORT"/>
    <property type="match status" value="1"/>
</dbReference>
<dbReference type="InterPro" id="IPR051539">
    <property type="entry name" value="T4SS-coupling_protein"/>
</dbReference>
<organism evidence="8 9">
    <name type="scientific">Lysinibacillus capsici</name>
    <dbReference type="NCBI Taxonomy" id="2115968"/>
    <lineage>
        <taxon>Bacteria</taxon>
        <taxon>Bacillati</taxon>
        <taxon>Bacillota</taxon>
        <taxon>Bacilli</taxon>
        <taxon>Bacillales</taxon>
        <taxon>Bacillaceae</taxon>
        <taxon>Lysinibacillus</taxon>
    </lineage>
</organism>
<dbReference type="Gene3D" id="3.40.50.300">
    <property type="entry name" value="P-loop containing nucleotide triphosphate hydrolases"/>
    <property type="match status" value="1"/>
</dbReference>
<protein>
    <submittedName>
        <fullName evidence="8">Type IV secretory system conjugative DNA transfer family protein</fullName>
    </submittedName>
</protein>
<dbReference type="Pfam" id="PF02534">
    <property type="entry name" value="T4SS-DNA_transf"/>
    <property type="match status" value="1"/>
</dbReference>
<dbReference type="SUPFAM" id="SSF52540">
    <property type="entry name" value="P-loop containing nucleoside triphosphate hydrolases"/>
    <property type="match status" value="1"/>
</dbReference>
<keyword evidence="9" id="KW-1185">Reference proteome</keyword>
<name>A0ABY8KHR5_9BACI</name>
<dbReference type="CDD" id="cd01127">
    <property type="entry name" value="TrwB_TraG_TraD_VirD4"/>
    <property type="match status" value="1"/>
</dbReference>
<evidence type="ECO:0000259" key="7">
    <source>
        <dbReference type="Pfam" id="PF12696"/>
    </source>
</evidence>
<feature type="domain" description="TraD/TraG TraM recognition site" evidence="7">
    <location>
        <begin position="174"/>
        <end position="261"/>
    </location>
</feature>
<evidence type="ECO:0000256" key="2">
    <source>
        <dbReference type="ARBA" id="ARBA00008806"/>
    </source>
</evidence>
<keyword evidence="5" id="KW-1133">Transmembrane helix</keyword>
<evidence type="ECO:0000313" key="8">
    <source>
        <dbReference type="EMBL" id="WGF39039.1"/>
    </source>
</evidence>
<keyword evidence="4" id="KW-0812">Transmembrane</keyword>
<evidence type="ECO:0000256" key="4">
    <source>
        <dbReference type="ARBA" id="ARBA00022692"/>
    </source>
</evidence>
<accession>A0ABY8KHR5</accession>
<sequence length="319" mass="35782">MFEQVQELKRQYQIIPATSKEFEGDGGVIISALQEKFRSYRLLIDTRPVHTMVIGPARAGKGESFVFPMIDVQSRAKNKPSLVINDAKGDLAAASYETLVARGYDVYVFNVSQHCTEIDLDLTDVRFGDKPIAIFVVSTDWSSRMLASKFISHLYRVNVEKAKMSPSGKTNRLVHFLLDDLGNMPPIENMGEMVACGAKMGFRFHLIFQLMYQIKNLYGEEADTIIGNCSNQIFMGINDITTAEKLSAFIGMKKIIGVSRSEKLLSIDELMHLKAGESIIVRTNKGLKPIFNRGITAAKFRFEYLAKDFNKNKSILSSP</sequence>
<dbReference type="PANTHER" id="PTHR37937:SF1">
    <property type="entry name" value="CONJUGATIVE TRANSFER: DNA TRANSPORT"/>
    <property type="match status" value="1"/>
</dbReference>
<evidence type="ECO:0000256" key="5">
    <source>
        <dbReference type="ARBA" id="ARBA00022989"/>
    </source>
</evidence>